<dbReference type="FunFam" id="2.170.240.10:FF:000001">
    <property type="entry name" value="Collagen IV alpha 1 chain"/>
    <property type="match status" value="1"/>
</dbReference>
<evidence type="ECO:0000256" key="8">
    <source>
        <dbReference type="ARBA" id="ARBA00023157"/>
    </source>
</evidence>
<sequence length="350" mass="37061">MKGDKGIGIPGQPGQPGLPGEQGRPGFPGNKGHAGLPGPAGPAGAPGIGRKGDIGLPGPPGLQGPSGLPGQKGDQGYGLPGPPGKAGLPGAPGFPGVKGDMGFPGESGTNMYLITRHSQTIQVPECPLGTKKMWEGYSLLHMEGNERAHGQDLGMSGSCLPKFSPMPFLFCDINFVCNFASRDDKSYWLSTVATQRDLPDKPLKGRRILDLVSRCVVCETKSMVMAVHSQAPTIPDCPMGWMNVWTGYSFLMHTAAGEGSGQALHSPGSCLEKFRPAPFVECHGAQGTCHFFANKFSFWLASIPDFYTPNQNPAAYEATSGYVTEMPKVGLQLNDIEMRIGRCRVCMWGG</sequence>
<evidence type="ECO:0000313" key="11">
    <source>
        <dbReference type="Proteomes" id="UP000001554"/>
    </source>
</evidence>
<proteinExistence type="predicted"/>
<protein>
    <submittedName>
        <fullName evidence="12">Collagen alpha-2(IV) chain-like</fullName>
    </submittedName>
</protein>
<accession>A0A9J7HM09</accession>
<evidence type="ECO:0000256" key="3">
    <source>
        <dbReference type="ARBA" id="ARBA00022525"/>
    </source>
</evidence>
<name>A0A9J7HM09_BRAFL</name>
<dbReference type="OMA" id="NDIEMRI"/>
<dbReference type="GeneID" id="118406236"/>
<organism evidence="11 12">
    <name type="scientific">Branchiostoma floridae</name>
    <name type="common">Florida lancelet</name>
    <name type="synonym">Amphioxus</name>
    <dbReference type="NCBI Taxonomy" id="7739"/>
    <lineage>
        <taxon>Eukaryota</taxon>
        <taxon>Metazoa</taxon>
        <taxon>Chordata</taxon>
        <taxon>Cephalochordata</taxon>
        <taxon>Leptocardii</taxon>
        <taxon>Amphioxiformes</taxon>
        <taxon>Branchiostomatidae</taxon>
        <taxon>Branchiostoma</taxon>
    </lineage>
</organism>
<dbReference type="GO" id="GO:0005201">
    <property type="term" value="F:extracellular matrix structural constituent"/>
    <property type="evidence" value="ECO:0007669"/>
    <property type="project" value="InterPro"/>
</dbReference>
<dbReference type="InterPro" id="IPR001442">
    <property type="entry name" value="Collagen_IV_NC"/>
</dbReference>
<dbReference type="InterPro" id="IPR019326">
    <property type="entry name" value="NDNF"/>
</dbReference>
<feature type="domain" description="Collagen IV NC1" evidence="10">
    <location>
        <begin position="111"/>
        <end position="350"/>
    </location>
</feature>
<evidence type="ECO:0000256" key="7">
    <source>
        <dbReference type="ARBA" id="ARBA00023119"/>
    </source>
</evidence>
<dbReference type="GO" id="GO:0005581">
    <property type="term" value="C:collagen trimer"/>
    <property type="evidence" value="ECO:0007669"/>
    <property type="project" value="UniProtKB-KW"/>
</dbReference>
<keyword evidence="5" id="KW-0677">Repeat</keyword>
<evidence type="ECO:0000313" key="12">
    <source>
        <dbReference type="RefSeq" id="XP_035662050.1"/>
    </source>
</evidence>
<evidence type="ECO:0000256" key="6">
    <source>
        <dbReference type="ARBA" id="ARBA00022869"/>
    </source>
</evidence>
<evidence type="ECO:0000259" key="10">
    <source>
        <dbReference type="PROSITE" id="PS51403"/>
    </source>
</evidence>
<dbReference type="InterPro" id="IPR036954">
    <property type="entry name" value="Collagen_IV_NC_sf"/>
</dbReference>
<dbReference type="InterPro" id="IPR016187">
    <property type="entry name" value="CTDL_fold"/>
</dbReference>
<dbReference type="Proteomes" id="UP000001554">
    <property type="component" value="Chromosome 18"/>
</dbReference>
<feature type="compositionally biased region" description="Gly residues" evidence="9">
    <location>
        <begin position="1"/>
        <end position="11"/>
    </location>
</feature>
<evidence type="ECO:0000256" key="4">
    <source>
        <dbReference type="ARBA" id="ARBA00022530"/>
    </source>
</evidence>
<keyword evidence="4" id="KW-0272">Extracellular matrix</keyword>
<evidence type="ECO:0000256" key="1">
    <source>
        <dbReference type="ARBA" id="ARBA00003696"/>
    </source>
</evidence>
<dbReference type="KEGG" id="bfo:118406236"/>
<keyword evidence="7" id="KW-0176">Collagen</keyword>
<keyword evidence="3" id="KW-0964">Secreted</keyword>
<reference evidence="12" key="2">
    <citation type="submission" date="2025-08" db="UniProtKB">
        <authorList>
            <consortium name="RefSeq"/>
        </authorList>
    </citation>
    <scope>IDENTIFICATION</scope>
    <source>
        <strain evidence="12">S238N-H82</strain>
        <tissue evidence="12">Testes</tissue>
    </source>
</reference>
<evidence type="ECO:0000256" key="5">
    <source>
        <dbReference type="ARBA" id="ARBA00022737"/>
    </source>
</evidence>
<dbReference type="RefSeq" id="XP_035662050.1">
    <property type="nucleotide sequence ID" value="XM_035806157.1"/>
</dbReference>
<evidence type="ECO:0000256" key="2">
    <source>
        <dbReference type="ARBA" id="ARBA00004302"/>
    </source>
</evidence>
<keyword evidence="6" id="KW-0084">Basement membrane</keyword>
<dbReference type="GO" id="GO:0005604">
    <property type="term" value="C:basement membrane"/>
    <property type="evidence" value="ECO:0007669"/>
    <property type="project" value="UniProtKB-SubCell"/>
</dbReference>
<dbReference type="Gene3D" id="2.170.240.10">
    <property type="entry name" value="Collagen IV, non-collagenous"/>
    <property type="match status" value="1"/>
</dbReference>
<dbReference type="OrthoDB" id="10071882at2759"/>
<reference evidence="11" key="1">
    <citation type="journal article" date="2020" name="Nat. Ecol. Evol.">
        <title>Deeply conserved synteny resolves early events in vertebrate evolution.</title>
        <authorList>
            <person name="Simakov O."/>
            <person name="Marletaz F."/>
            <person name="Yue J.X."/>
            <person name="O'Connell B."/>
            <person name="Jenkins J."/>
            <person name="Brandt A."/>
            <person name="Calef R."/>
            <person name="Tung C.H."/>
            <person name="Huang T.K."/>
            <person name="Schmutz J."/>
            <person name="Satoh N."/>
            <person name="Yu J.K."/>
            <person name="Putnam N.H."/>
            <person name="Green R.E."/>
            <person name="Rokhsar D.S."/>
        </authorList>
    </citation>
    <scope>NUCLEOTIDE SEQUENCE [LARGE SCALE GENOMIC DNA]</scope>
    <source>
        <strain evidence="11">S238N-H82</strain>
    </source>
</reference>
<dbReference type="PANTHER" id="PTHR14619">
    <property type="entry name" value="NEURON-DERIVED NEUROTROPHIC FACTOR"/>
    <property type="match status" value="1"/>
</dbReference>
<feature type="region of interest" description="Disordered" evidence="9">
    <location>
        <begin position="1"/>
        <end position="94"/>
    </location>
</feature>
<gene>
    <name evidence="12" type="primary">LOC118406236</name>
</gene>
<keyword evidence="8" id="KW-1015">Disulfide bond</keyword>
<dbReference type="Pfam" id="PF01391">
    <property type="entry name" value="Collagen"/>
    <property type="match status" value="1"/>
</dbReference>
<feature type="compositionally biased region" description="Low complexity" evidence="9">
    <location>
        <begin position="63"/>
        <end position="72"/>
    </location>
</feature>
<comment type="function">
    <text evidence="1">Type IV collagen is the major structural component of glomerular basement membranes (GBM), forming a 'chicken-wire' meshwork together with laminins, proteoglycans and entactin/nidogen.</text>
</comment>
<feature type="compositionally biased region" description="Low complexity" evidence="9">
    <location>
        <begin position="33"/>
        <end position="43"/>
    </location>
</feature>
<evidence type="ECO:0000256" key="9">
    <source>
        <dbReference type="SAM" id="MobiDB-lite"/>
    </source>
</evidence>
<dbReference type="InterPro" id="IPR008160">
    <property type="entry name" value="Collagen"/>
</dbReference>
<comment type="subcellular location">
    <subcellularLocation>
        <location evidence="2">Secreted</location>
        <location evidence="2">Extracellular space</location>
        <location evidence="2">Extracellular matrix</location>
        <location evidence="2">Basement membrane</location>
    </subcellularLocation>
</comment>
<dbReference type="Pfam" id="PF01413">
    <property type="entry name" value="C4"/>
    <property type="match status" value="2"/>
</dbReference>
<feature type="compositionally biased region" description="Low complexity" evidence="9">
    <location>
        <begin position="85"/>
        <end position="94"/>
    </location>
</feature>
<dbReference type="AlphaFoldDB" id="A0A9J7HM09"/>
<keyword evidence="11" id="KW-1185">Reference proteome</keyword>
<dbReference type="SMART" id="SM00111">
    <property type="entry name" value="C4"/>
    <property type="match status" value="2"/>
</dbReference>
<dbReference type="SUPFAM" id="SSF56436">
    <property type="entry name" value="C-type lectin-like"/>
    <property type="match status" value="2"/>
</dbReference>
<dbReference type="PROSITE" id="PS51403">
    <property type="entry name" value="NC1_IV"/>
    <property type="match status" value="1"/>
</dbReference>
<dbReference type="PANTHER" id="PTHR14619:SF7">
    <property type="match status" value="1"/>
</dbReference>